<keyword evidence="1" id="KW-0812">Transmembrane</keyword>
<evidence type="ECO:0000256" key="1">
    <source>
        <dbReference type="SAM" id="Phobius"/>
    </source>
</evidence>
<dbReference type="AlphaFoldDB" id="A0A150KIJ2"/>
<gene>
    <name evidence="2" type="ORF">B4099_0579</name>
</gene>
<evidence type="ECO:0000313" key="2">
    <source>
        <dbReference type="EMBL" id="KYC71878.1"/>
    </source>
</evidence>
<dbReference type="Proteomes" id="UP000075304">
    <property type="component" value="Unassembled WGS sequence"/>
</dbReference>
<proteinExistence type="predicted"/>
<accession>A0A150KIJ2</accession>
<dbReference type="PATRIC" id="fig|1398.25.peg.1579"/>
<protein>
    <submittedName>
        <fullName evidence="2">Uncharacterized protein</fullName>
    </submittedName>
</protein>
<keyword evidence="1" id="KW-1133">Transmembrane helix</keyword>
<comment type="caution">
    <text evidence="2">The sequence shown here is derived from an EMBL/GenBank/DDBJ whole genome shotgun (WGS) entry which is preliminary data.</text>
</comment>
<sequence>MLNFKLKSFLHDDADAGLHALYLFCIATAAPPSPFMQYGFETMKNGMMKIFHICLLYYYNCKGRNHYRA</sequence>
<feature type="transmembrane region" description="Helical" evidence="1">
    <location>
        <begin position="20"/>
        <end position="40"/>
    </location>
</feature>
<keyword evidence="1" id="KW-0472">Membrane</keyword>
<evidence type="ECO:0000313" key="3">
    <source>
        <dbReference type="Proteomes" id="UP000075304"/>
    </source>
</evidence>
<name>A0A150KIJ2_HEYCO</name>
<organism evidence="2 3">
    <name type="scientific">Heyndrickxia coagulans</name>
    <name type="common">Weizmannia coagulans</name>
    <dbReference type="NCBI Taxonomy" id="1398"/>
    <lineage>
        <taxon>Bacteria</taxon>
        <taxon>Bacillati</taxon>
        <taxon>Bacillota</taxon>
        <taxon>Bacilli</taxon>
        <taxon>Bacillales</taxon>
        <taxon>Bacillaceae</taxon>
        <taxon>Heyndrickxia</taxon>
    </lineage>
</organism>
<dbReference type="EMBL" id="LQYI01000022">
    <property type="protein sequence ID" value="KYC71878.1"/>
    <property type="molecule type" value="Genomic_DNA"/>
</dbReference>
<reference evidence="2 3" key="1">
    <citation type="submission" date="2016-01" db="EMBL/GenBank/DDBJ databases">
        <title>Genome Sequences of Twelve Sporeforming Bacillus Species Isolated from Foods.</title>
        <authorList>
            <person name="Berendsen E.M."/>
            <person name="Wells-Bennik M.H."/>
            <person name="Krawcyk A.O."/>
            <person name="De Jong A."/>
            <person name="Holsappel S."/>
            <person name="Eijlander R.T."/>
            <person name="Kuipers O.P."/>
        </authorList>
    </citation>
    <scope>NUCLEOTIDE SEQUENCE [LARGE SCALE GENOMIC DNA]</scope>
    <source>
        <strain evidence="2 3">B4099</strain>
    </source>
</reference>